<comment type="caution">
    <text evidence="1">The sequence shown here is derived from an EMBL/GenBank/DDBJ whole genome shotgun (WGS) entry which is preliminary data.</text>
</comment>
<reference evidence="1 2" key="1">
    <citation type="submission" date="2021-07" db="EMBL/GenBank/DDBJ databases">
        <title>Genome data of Colletotrichum spaethianum.</title>
        <authorList>
            <person name="Utami Y.D."/>
            <person name="Hiruma K."/>
        </authorList>
    </citation>
    <scope>NUCLEOTIDE SEQUENCE [LARGE SCALE GENOMIC DNA]</scope>
    <source>
        <strain evidence="1 2">MAFF 242679</strain>
    </source>
</reference>
<sequence length="79" mass="8655">MERAAVSGAWEAQNTIDGGIERERKEKASIVVAFVANETQPPTLDLNKDVSVSDGQIPGRRLVEATWQGPNGMHRPRTI</sequence>
<gene>
    <name evidence="1" type="ORF">ColLi_03471</name>
</gene>
<keyword evidence="2" id="KW-1185">Reference proteome</keyword>
<protein>
    <submittedName>
        <fullName evidence="1">Uncharacterized protein</fullName>
    </submittedName>
</protein>
<accession>A0AA37GHY9</accession>
<name>A0AA37GHY9_9PEZI</name>
<organism evidence="1 2">
    <name type="scientific">Colletotrichum liriopes</name>
    <dbReference type="NCBI Taxonomy" id="708192"/>
    <lineage>
        <taxon>Eukaryota</taxon>
        <taxon>Fungi</taxon>
        <taxon>Dikarya</taxon>
        <taxon>Ascomycota</taxon>
        <taxon>Pezizomycotina</taxon>
        <taxon>Sordariomycetes</taxon>
        <taxon>Hypocreomycetidae</taxon>
        <taxon>Glomerellales</taxon>
        <taxon>Glomerellaceae</taxon>
        <taxon>Colletotrichum</taxon>
        <taxon>Colletotrichum spaethianum species complex</taxon>
    </lineage>
</organism>
<proteinExistence type="predicted"/>
<dbReference type="AlphaFoldDB" id="A0AA37GHY9"/>
<evidence type="ECO:0000313" key="1">
    <source>
        <dbReference type="EMBL" id="GJC80633.1"/>
    </source>
</evidence>
<dbReference type="EMBL" id="BPPX01000006">
    <property type="protein sequence ID" value="GJC80633.1"/>
    <property type="molecule type" value="Genomic_DNA"/>
</dbReference>
<evidence type="ECO:0000313" key="2">
    <source>
        <dbReference type="Proteomes" id="UP001055172"/>
    </source>
</evidence>
<dbReference type="Proteomes" id="UP001055172">
    <property type="component" value="Unassembled WGS sequence"/>
</dbReference>